<comment type="caution">
    <text evidence="2">The sequence shown here is derived from an EMBL/GenBank/DDBJ whole genome shotgun (WGS) entry which is preliminary data.</text>
</comment>
<dbReference type="EMBL" id="JASPKZ010007212">
    <property type="protein sequence ID" value="KAJ9586065.1"/>
    <property type="molecule type" value="Genomic_DNA"/>
</dbReference>
<dbReference type="Proteomes" id="UP001233999">
    <property type="component" value="Unassembled WGS sequence"/>
</dbReference>
<feature type="non-terminal residue" evidence="2">
    <location>
        <position position="65"/>
    </location>
</feature>
<feature type="transmembrane region" description="Helical" evidence="1">
    <location>
        <begin position="14"/>
        <end position="32"/>
    </location>
</feature>
<dbReference type="AlphaFoldDB" id="A0AAD7ZT07"/>
<keyword evidence="3" id="KW-1185">Reference proteome</keyword>
<reference evidence="2" key="2">
    <citation type="submission" date="2023-05" db="EMBL/GenBank/DDBJ databases">
        <authorList>
            <person name="Fouks B."/>
        </authorList>
    </citation>
    <scope>NUCLEOTIDE SEQUENCE</scope>
    <source>
        <strain evidence="2">Stay&amp;Tobe</strain>
        <tissue evidence="2">Testes</tissue>
    </source>
</reference>
<accession>A0AAD7ZT07</accession>
<name>A0AAD7ZT07_DIPPU</name>
<evidence type="ECO:0000313" key="2">
    <source>
        <dbReference type="EMBL" id="KAJ9586065.1"/>
    </source>
</evidence>
<keyword evidence="1" id="KW-0812">Transmembrane</keyword>
<gene>
    <name evidence="2" type="ORF">L9F63_020262</name>
</gene>
<keyword evidence="1" id="KW-0472">Membrane</keyword>
<proteinExistence type="predicted"/>
<evidence type="ECO:0000313" key="3">
    <source>
        <dbReference type="Proteomes" id="UP001233999"/>
    </source>
</evidence>
<protein>
    <submittedName>
        <fullName evidence="2">Uncharacterized protein</fullName>
    </submittedName>
</protein>
<organism evidence="2 3">
    <name type="scientific">Diploptera punctata</name>
    <name type="common">Pacific beetle cockroach</name>
    <dbReference type="NCBI Taxonomy" id="6984"/>
    <lineage>
        <taxon>Eukaryota</taxon>
        <taxon>Metazoa</taxon>
        <taxon>Ecdysozoa</taxon>
        <taxon>Arthropoda</taxon>
        <taxon>Hexapoda</taxon>
        <taxon>Insecta</taxon>
        <taxon>Pterygota</taxon>
        <taxon>Neoptera</taxon>
        <taxon>Polyneoptera</taxon>
        <taxon>Dictyoptera</taxon>
        <taxon>Blattodea</taxon>
        <taxon>Blaberoidea</taxon>
        <taxon>Blaberidae</taxon>
        <taxon>Diplopterinae</taxon>
        <taxon>Diploptera</taxon>
    </lineage>
</organism>
<feature type="non-terminal residue" evidence="2">
    <location>
        <position position="1"/>
    </location>
</feature>
<reference evidence="2" key="1">
    <citation type="journal article" date="2023" name="IScience">
        <title>Live-bearing cockroach genome reveals convergent evolutionary mechanisms linked to viviparity in insects and beyond.</title>
        <authorList>
            <person name="Fouks B."/>
            <person name="Harrison M.C."/>
            <person name="Mikhailova A.A."/>
            <person name="Marchal E."/>
            <person name="English S."/>
            <person name="Carruthers M."/>
            <person name="Jennings E.C."/>
            <person name="Chiamaka E.L."/>
            <person name="Frigard R.A."/>
            <person name="Pippel M."/>
            <person name="Attardo G.M."/>
            <person name="Benoit J.B."/>
            <person name="Bornberg-Bauer E."/>
            <person name="Tobe S.S."/>
        </authorList>
    </citation>
    <scope>NUCLEOTIDE SEQUENCE</scope>
    <source>
        <strain evidence="2">Stay&amp;Tobe</strain>
    </source>
</reference>
<keyword evidence="1" id="KW-1133">Transmembrane helix</keyword>
<evidence type="ECO:0000256" key="1">
    <source>
        <dbReference type="SAM" id="Phobius"/>
    </source>
</evidence>
<sequence length="65" mass="7855">QKALIFSILPGDNLYNICLINHSFLIWFNYIFNRKYSYFEFFSAYINTFSTVNQLRRLKRLSCMG</sequence>